<keyword evidence="1" id="KW-0812">Transmembrane</keyword>
<dbReference type="PANTHER" id="PTHR35797">
    <property type="entry name" value="PROTEASE-RELATED"/>
    <property type="match status" value="1"/>
</dbReference>
<feature type="transmembrane region" description="Helical" evidence="1">
    <location>
        <begin position="93"/>
        <end position="114"/>
    </location>
</feature>
<reference evidence="3 4" key="1">
    <citation type="submission" date="2019-01" db="EMBL/GenBank/DDBJ databases">
        <title>Novel species of Nocardioides.</title>
        <authorList>
            <person name="Liu Q."/>
            <person name="X Y.-H."/>
        </authorList>
    </citation>
    <scope>NUCLEOTIDE SEQUENCE [LARGE SCALE GENOMIC DNA]</scope>
    <source>
        <strain evidence="3 4">HLT2-9</strain>
    </source>
</reference>
<feature type="transmembrane region" description="Helical" evidence="1">
    <location>
        <begin position="21"/>
        <end position="44"/>
    </location>
</feature>
<organism evidence="3 4">
    <name type="scientific">Nocardioides zhouii</name>
    <dbReference type="NCBI Taxonomy" id="1168729"/>
    <lineage>
        <taxon>Bacteria</taxon>
        <taxon>Bacillati</taxon>
        <taxon>Actinomycetota</taxon>
        <taxon>Actinomycetes</taxon>
        <taxon>Propionibacteriales</taxon>
        <taxon>Nocardioidaceae</taxon>
        <taxon>Nocardioides</taxon>
    </lineage>
</organism>
<dbReference type="GO" id="GO:0006508">
    <property type="term" value="P:proteolysis"/>
    <property type="evidence" value="ECO:0007669"/>
    <property type="project" value="UniProtKB-KW"/>
</dbReference>
<feature type="transmembrane region" description="Helical" evidence="1">
    <location>
        <begin position="134"/>
        <end position="152"/>
    </location>
</feature>
<proteinExistence type="predicted"/>
<dbReference type="InterPro" id="IPR042150">
    <property type="entry name" value="MmRce1-like"/>
</dbReference>
<dbReference type="Pfam" id="PF02517">
    <property type="entry name" value="Rce1-like"/>
    <property type="match status" value="1"/>
</dbReference>
<dbReference type="EMBL" id="SDWV01000017">
    <property type="protein sequence ID" value="RYC07154.1"/>
    <property type="molecule type" value="Genomic_DNA"/>
</dbReference>
<evidence type="ECO:0000256" key="1">
    <source>
        <dbReference type="SAM" id="Phobius"/>
    </source>
</evidence>
<feature type="transmembrane region" description="Helical" evidence="1">
    <location>
        <begin position="172"/>
        <end position="193"/>
    </location>
</feature>
<name>A0A4Q2SS12_9ACTN</name>
<keyword evidence="3" id="KW-0645">Protease</keyword>
<feature type="domain" description="CAAX prenyl protease 2/Lysostaphin resistance protein A-like" evidence="2">
    <location>
        <begin position="138"/>
        <end position="242"/>
    </location>
</feature>
<keyword evidence="3" id="KW-0482">Metalloprotease</keyword>
<feature type="transmembrane region" description="Helical" evidence="1">
    <location>
        <begin position="199"/>
        <end position="223"/>
    </location>
</feature>
<feature type="transmembrane region" description="Helical" evidence="1">
    <location>
        <begin position="230"/>
        <end position="249"/>
    </location>
</feature>
<keyword evidence="4" id="KW-1185">Reference proteome</keyword>
<sequence length="285" mass="30719">MSTSTWGRWGEGVRHRPVTAFVALAFVFSWAAWLPLLAAVHGWVPLPAWPALHLVGGLGPAAAAVVVIHYTEGLPGLRRLGHGLVAWRGRRRAWIFALLVPPLLLVVAAPLSVWVSGGAWADLDWSAFGASAEFAPLPLALWWVVNLLFYGVGEELGWRGFLQPRLEEGRSLVGAAGWVSLPWAAWHLPLFGITPSYRAMPLIGFVGFALSIWVASWIFAWLLHLGRGSLVVVAVFHAWFDIVTTSPLGPEALPTFMGVAVTIVGLAVLRLLLRDAAAQSALASG</sequence>
<dbReference type="AlphaFoldDB" id="A0A4Q2SS12"/>
<dbReference type="PANTHER" id="PTHR35797:SF1">
    <property type="entry name" value="PROTEASE"/>
    <property type="match status" value="1"/>
</dbReference>
<keyword evidence="1" id="KW-0472">Membrane</keyword>
<dbReference type="RefSeq" id="WP_129427845.1">
    <property type="nucleotide sequence ID" value="NZ_SDWV01000017.1"/>
</dbReference>
<comment type="caution">
    <text evidence="3">The sequence shown here is derived from an EMBL/GenBank/DDBJ whole genome shotgun (WGS) entry which is preliminary data.</text>
</comment>
<dbReference type="InterPro" id="IPR003675">
    <property type="entry name" value="Rce1/LyrA-like_dom"/>
</dbReference>
<accession>A0A4Q2SS12</accession>
<gene>
    <name evidence="3" type="ORF">EUA94_15770</name>
</gene>
<feature type="transmembrane region" description="Helical" evidence="1">
    <location>
        <begin position="50"/>
        <end position="72"/>
    </location>
</feature>
<keyword evidence="1" id="KW-1133">Transmembrane helix</keyword>
<evidence type="ECO:0000313" key="4">
    <source>
        <dbReference type="Proteomes" id="UP000291101"/>
    </source>
</evidence>
<evidence type="ECO:0000259" key="2">
    <source>
        <dbReference type="Pfam" id="PF02517"/>
    </source>
</evidence>
<dbReference type="Proteomes" id="UP000291101">
    <property type="component" value="Unassembled WGS sequence"/>
</dbReference>
<dbReference type="GO" id="GO:0004175">
    <property type="term" value="F:endopeptidase activity"/>
    <property type="evidence" value="ECO:0007669"/>
    <property type="project" value="UniProtKB-ARBA"/>
</dbReference>
<dbReference type="GO" id="GO:0080120">
    <property type="term" value="P:CAAX-box protein maturation"/>
    <property type="evidence" value="ECO:0007669"/>
    <property type="project" value="UniProtKB-ARBA"/>
</dbReference>
<protein>
    <submittedName>
        <fullName evidence="3">CPBP family intramembrane metalloprotease</fullName>
    </submittedName>
</protein>
<evidence type="ECO:0000313" key="3">
    <source>
        <dbReference type="EMBL" id="RYC07154.1"/>
    </source>
</evidence>
<feature type="transmembrane region" description="Helical" evidence="1">
    <location>
        <begin position="255"/>
        <end position="273"/>
    </location>
</feature>
<dbReference type="GO" id="GO:0008237">
    <property type="term" value="F:metallopeptidase activity"/>
    <property type="evidence" value="ECO:0007669"/>
    <property type="project" value="UniProtKB-KW"/>
</dbReference>
<dbReference type="OrthoDB" id="3693644at2"/>
<keyword evidence="3" id="KW-0378">Hydrolase</keyword>